<sequence length="257" mass="28241">MSIDSTQRFSNRVDDYVRYRPDYPPALIDWLRKQHGLVPGWAVADIGAGTGISSKLFLDAGAQVIAVEPNTPMRAAAERWLGGEPRFRAVAGTAEATTLPAASVDLVTAAQAFHWFDPAAVRQEWARILKPGGLAAVFWNSRLLTGTPFLEGYERLLLDHGTDYVSIAERYADDAAMQRWFGAGYRGMARFPHRQRLDFEALSGRLLSSSYVPREGQPGHVSMLAALRELFDATAADGVVGFDYETRIFVGTLPPPA</sequence>
<comment type="similarity">
    <text evidence="1">Belongs to the methyltransferase superfamily.</text>
</comment>
<dbReference type="EMBL" id="CP015249">
    <property type="protein sequence ID" value="ANB16653.1"/>
    <property type="molecule type" value="Genomic_DNA"/>
</dbReference>
<evidence type="ECO:0000313" key="5">
    <source>
        <dbReference type="EMBL" id="ANB16653.1"/>
    </source>
</evidence>
<evidence type="ECO:0000313" key="6">
    <source>
        <dbReference type="Proteomes" id="UP000076830"/>
    </source>
</evidence>
<dbReference type="STRING" id="1300342.I596_616"/>
<keyword evidence="2 5" id="KW-0489">Methyltransferase</keyword>
<gene>
    <name evidence="5" type="ORF">I596_616</name>
</gene>
<dbReference type="CDD" id="cd02440">
    <property type="entry name" value="AdoMet_MTases"/>
    <property type="match status" value="1"/>
</dbReference>
<dbReference type="InterPro" id="IPR051052">
    <property type="entry name" value="Diverse_substrate_MTase"/>
</dbReference>
<evidence type="ECO:0000256" key="1">
    <source>
        <dbReference type="ARBA" id="ARBA00008361"/>
    </source>
</evidence>
<dbReference type="Gene3D" id="3.40.50.150">
    <property type="entry name" value="Vaccinia Virus protein VP39"/>
    <property type="match status" value="1"/>
</dbReference>
<dbReference type="Proteomes" id="UP000076830">
    <property type="component" value="Chromosome"/>
</dbReference>
<dbReference type="Pfam" id="PF08241">
    <property type="entry name" value="Methyltransf_11"/>
    <property type="match status" value="1"/>
</dbReference>
<name>A0A167GK89_9GAMM</name>
<dbReference type="KEGG" id="dko:I596_616"/>
<dbReference type="PANTHER" id="PTHR44942:SF4">
    <property type="entry name" value="METHYLTRANSFERASE TYPE 11 DOMAIN-CONTAINING PROTEIN"/>
    <property type="match status" value="1"/>
</dbReference>
<feature type="domain" description="Methyltransferase type 11" evidence="4">
    <location>
        <begin position="45"/>
        <end position="136"/>
    </location>
</feature>
<keyword evidence="6" id="KW-1185">Reference proteome</keyword>
<dbReference type="GO" id="GO:0008757">
    <property type="term" value="F:S-adenosylmethionine-dependent methyltransferase activity"/>
    <property type="evidence" value="ECO:0007669"/>
    <property type="project" value="InterPro"/>
</dbReference>
<reference evidence="5 6" key="1">
    <citation type="submission" date="2016-04" db="EMBL/GenBank/DDBJ databases">
        <title>Complete genome sequence of Dokdonella koreensis DS-123T.</title>
        <authorList>
            <person name="Kim J.F."/>
            <person name="Lee H."/>
            <person name="Kwak M.-J."/>
        </authorList>
    </citation>
    <scope>NUCLEOTIDE SEQUENCE [LARGE SCALE GENOMIC DNA]</scope>
    <source>
        <strain evidence="5 6">DS-123</strain>
    </source>
</reference>
<dbReference type="SUPFAM" id="SSF53335">
    <property type="entry name" value="S-adenosyl-L-methionine-dependent methyltransferases"/>
    <property type="match status" value="1"/>
</dbReference>
<dbReference type="AlphaFoldDB" id="A0A167GK89"/>
<accession>A0A167GK89</accession>
<dbReference type="PATRIC" id="fig|1300342.3.peg.606"/>
<evidence type="ECO:0000259" key="4">
    <source>
        <dbReference type="Pfam" id="PF08241"/>
    </source>
</evidence>
<proteinExistence type="inferred from homology"/>
<organism evidence="5 6">
    <name type="scientific">Dokdonella koreensis DS-123</name>
    <dbReference type="NCBI Taxonomy" id="1300342"/>
    <lineage>
        <taxon>Bacteria</taxon>
        <taxon>Pseudomonadati</taxon>
        <taxon>Pseudomonadota</taxon>
        <taxon>Gammaproteobacteria</taxon>
        <taxon>Lysobacterales</taxon>
        <taxon>Rhodanobacteraceae</taxon>
        <taxon>Dokdonella</taxon>
    </lineage>
</organism>
<dbReference type="OrthoDB" id="9797252at2"/>
<dbReference type="PANTHER" id="PTHR44942">
    <property type="entry name" value="METHYLTRANSF_11 DOMAIN-CONTAINING PROTEIN"/>
    <property type="match status" value="1"/>
</dbReference>
<dbReference type="InterPro" id="IPR013216">
    <property type="entry name" value="Methyltransf_11"/>
</dbReference>
<dbReference type="GO" id="GO:0032259">
    <property type="term" value="P:methylation"/>
    <property type="evidence" value="ECO:0007669"/>
    <property type="project" value="UniProtKB-KW"/>
</dbReference>
<evidence type="ECO:0000256" key="3">
    <source>
        <dbReference type="ARBA" id="ARBA00022679"/>
    </source>
</evidence>
<protein>
    <submittedName>
        <fullName evidence="5">Methyltransferase</fullName>
    </submittedName>
</protein>
<evidence type="ECO:0000256" key="2">
    <source>
        <dbReference type="ARBA" id="ARBA00022603"/>
    </source>
</evidence>
<keyword evidence="3 5" id="KW-0808">Transferase</keyword>
<dbReference type="InterPro" id="IPR029063">
    <property type="entry name" value="SAM-dependent_MTases_sf"/>
</dbReference>
<dbReference type="RefSeq" id="WP_067643914.1">
    <property type="nucleotide sequence ID" value="NZ_CP015249.1"/>
</dbReference>